<name>A0A0Q0DDD8_PSESX</name>
<dbReference type="Gene3D" id="3.40.50.2300">
    <property type="match status" value="2"/>
</dbReference>
<dbReference type="PANTHER" id="PTHR46847">
    <property type="entry name" value="D-ALLOSE-BINDING PERIPLASMIC PROTEIN-RELATED"/>
    <property type="match status" value="1"/>
</dbReference>
<dbReference type="InterPro" id="IPR025997">
    <property type="entry name" value="SBP_2_dom"/>
</dbReference>
<evidence type="ECO:0000256" key="1">
    <source>
        <dbReference type="ARBA" id="ARBA00004196"/>
    </source>
</evidence>
<reference evidence="4 5" key="1">
    <citation type="submission" date="2015-09" db="EMBL/GenBank/DDBJ databases">
        <title>Genome announcement of multiple Pseudomonas syringae strains.</title>
        <authorList>
            <person name="Thakur S."/>
            <person name="Wang P.W."/>
            <person name="Gong Y."/>
            <person name="Weir B.S."/>
            <person name="Guttman D.S."/>
        </authorList>
    </citation>
    <scope>NUCLEOTIDE SEQUENCE [LARGE SCALE GENOMIC DNA]</scope>
    <source>
        <strain evidence="4 5">ICMP16929</strain>
    </source>
</reference>
<comment type="caution">
    <text evidence="4">The sequence shown here is derived from an EMBL/GenBank/DDBJ whole genome shotgun (WGS) entry which is preliminary data.</text>
</comment>
<dbReference type="Proteomes" id="UP000050384">
    <property type="component" value="Unassembled WGS sequence"/>
</dbReference>
<organism evidence="4 5">
    <name type="scientific">Pseudomonas syringae pv. spinaceae</name>
    <dbReference type="NCBI Taxonomy" id="264459"/>
    <lineage>
        <taxon>Bacteria</taxon>
        <taxon>Pseudomonadati</taxon>
        <taxon>Pseudomonadota</taxon>
        <taxon>Gammaproteobacteria</taxon>
        <taxon>Pseudomonadales</taxon>
        <taxon>Pseudomonadaceae</taxon>
        <taxon>Pseudomonas</taxon>
        <taxon>Pseudomonas syringae</taxon>
    </lineage>
</organism>
<proteinExistence type="inferred from homology"/>
<evidence type="ECO:0000256" key="3">
    <source>
        <dbReference type="ARBA" id="ARBA00022729"/>
    </source>
</evidence>
<sequence length="317" mass="33547">MRTNNKCRVLTAALATTFLMSNTSVFAAGEKIAVSFQTLSIPFFIFMHEQVVQEAKTLDVKLLVQDAQASSSKQSSDIENSLTQGVAAVVLTPNDVTALAPAINDVLDEKVPVIAVDRRVEVTSSPVPFVTADNVAGGRLMGDWVVKNLPTGANVVLITGQIGSTTAMDRAKGVHQSLSAAGSKFKLVAEQSGEADRAKAMSVVENILTASAGNPPDVIICSTGDMTLGAVEAVRGMGLGDKIKIIGYDAYPEVLKSIKAGEITGIVEQSPSKQIRTALRLAVDNIRNGTKIESVTITPFMVTRENLDQAEQFSAIK</sequence>
<dbReference type="SUPFAM" id="SSF53822">
    <property type="entry name" value="Periplasmic binding protein-like I"/>
    <property type="match status" value="1"/>
</dbReference>
<dbReference type="GO" id="GO:0030246">
    <property type="term" value="F:carbohydrate binding"/>
    <property type="evidence" value="ECO:0007669"/>
    <property type="project" value="UniProtKB-ARBA"/>
</dbReference>
<dbReference type="RefSeq" id="WP_057426603.1">
    <property type="nucleotide sequence ID" value="NZ_LJRI01000351.1"/>
</dbReference>
<evidence type="ECO:0000313" key="4">
    <source>
        <dbReference type="EMBL" id="KPZ05267.1"/>
    </source>
</evidence>
<comment type="subcellular location">
    <subcellularLocation>
        <location evidence="1">Cell envelope</location>
    </subcellularLocation>
</comment>
<dbReference type="EMBL" id="LJRI01000351">
    <property type="protein sequence ID" value="KPZ05267.1"/>
    <property type="molecule type" value="Genomic_DNA"/>
</dbReference>
<keyword evidence="3" id="KW-0732">Signal</keyword>
<gene>
    <name evidence="4" type="ORF">ALO94_02438</name>
</gene>
<dbReference type="GO" id="GO:0030313">
    <property type="term" value="C:cell envelope"/>
    <property type="evidence" value="ECO:0007669"/>
    <property type="project" value="UniProtKB-SubCell"/>
</dbReference>
<dbReference type="PANTHER" id="PTHR46847:SF1">
    <property type="entry name" value="D-ALLOSE-BINDING PERIPLASMIC PROTEIN-RELATED"/>
    <property type="match status" value="1"/>
</dbReference>
<dbReference type="PATRIC" id="fig|264459.3.peg.4041"/>
<dbReference type="InterPro" id="IPR028082">
    <property type="entry name" value="Peripla_BP_I"/>
</dbReference>
<evidence type="ECO:0000313" key="5">
    <source>
        <dbReference type="Proteomes" id="UP000050384"/>
    </source>
</evidence>
<accession>A0A0Q0DDD8</accession>
<dbReference type="Pfam" id="PF13407">
    <property type="entry name" value="Peripla_BP_4"/>
    <property type="match status" value="1"/>
</dbReference>
<comment type="similarity">
    <text evidence="2">Belongs to the bacterial solute-binding protein 2 family.</text>
</comment>
<dbReference type="AlphaFoldDB" id="A0A0Q0DDD8"/>
<evidence type="ECO:0000256" key="2">
    <source>
        <dbReference type="ARBA" id="ARBA00007639"/>
    </source>
</evidence>
<protein>
    <submittedName>
        <fullName evidence="4">Uncharacterized protein</fullName>
    </submittedName>
</protein>
<dbReference type="GO" id="GO:0055085">
    <property type="term" value="P:transmembrane transport"/>
    <property type="evidence" value="ECO:0007669"/>
    <property type="project" value="UniProtKB-ARBA"/>
</dbReference>